<protein>
    <recommendedName>
        <fullName evidence="4">C-C motif chemokine</fullName>
    </recommendedName>
</protein>
<evidence type="ECO:0000256" key="1">
    <source>
        <dbReference type="ARBA" id="ARBA00010868"/>
    </source>
</evidence>
<dbReference type="Gene3D" id="2.40.50.40">
    <property type="match status" value="1"/>
</dbReference>
<keyword evidence="4" id="KW-0145">Chemotaxis</keyword>
<evidence type="ECO:0000256" key="3">
    <source>
        <dbReference type="ARBA" id="ARBA00023157"/>
    </source>
</evidence>
<dbReference type="PROSITE" id="PS00472">
    <property type="entry name" value="SMALL_CYTOKINES_CC"/>
    <property type="match status" value="1"/>
</dbReference>
<dbReference type="InterPro" id="IPR001811">
    <property type="entry name" value="Chemokine_IL8-like_dom"/>
</dbReference>
<dbReference type="InterPro" id="IPR039809">
    <property type="entry name" value="Chemokine_b/g/d"/>
</dbReference>
<evidence type="ECO:0000256" key="4">
    <source>
        <dbReference type="RuleBase" id="RU361150"/>
    </source>
</evidence>
<comment type="caution">
    <text evidence="6">The sequence shown here is derived from an EMBL/GenBank/DDBJ whole genome shotgun (WGS) entry which is preliminary data.</text>
</comment>
<dbReference type="InterPro" id="IPR000827">
    <property type="entry name" value="Chemokine_CC_CS"/>
</dbReference>
<keyword evidence="4" id="KW-0732">Signal</keyword>
<evidence type="ECO:0000256" key="2">
    <source>
        <dbReference type="ARBA" id="ARBA00022514"/>
    </source>
</evidence>
<proteinExistence type="inferred from homology"/>
<evidence type="ECO:0000313" key="6">
    <source>
        <dbReference type="EMBL" id="CAB1457969.1"/>
    </source>
</evidence>
<dbReference type="PANTHER" id="PTHR12015">
    <property type="entry name" value="SMALL INDUCIBLE CYTOKINE A"/>
    <property type="match status" value="1"/>
</dbReference>
<keyword evidence="4" id="KW-0964">Secreted</keyword>
<keyword evidence="3" id="KW-1015">Disulfide bond</keyword>
<keyword evidence="2 4" id="KW-0202">Cytokine</keyword>
<dbReference type="Proteomes" id="UP001153269">
    <property type="component" value="Unassembled WGS sequence"/>
</dbReference>
<sequence length="100" mass="11300">MRLLEAFCTLVLLSTFICSTQSASCCLSYTKRMLPCKRIMDYSIQTINKSCDINAIIFHVLGKFVCADPSQIWTQSRMSCVNEKKKKQAQIIKNRTPGSA</sequence>
<comment type="similarity">
    <text evidence="1 4">Belongs to the intercrine beta (chemokine CC) family.</text>
</comment>
<dbReference type="PANTHER" id="PTHR12015:SF108">
    <property type="entry name" value="C-C MOTIF CHEMOKINE 20"/>
    <property type="match status" value="1"/>
</dbReference>
<organism evidence="6 7">
    <name type="scientific">Pleuronectes platessa</name>
    <name type="common">European plaice</name>
    <dbReference type="NCBI Taxonomy" id="8262"/>
    <lineage>
        <taxon>Eukaryota</taxon>
        <taxon>Metazoa</taxon>
        <taxon>Chordata</taxon>
        <taxon>Craniata</taxon>
        <taxon>Vertebrata</taxon>
        <taxon>Euteleostomi</taxon>
        <taxon>Actinopterygii</taxon>
        <taxon>Neopterygii</taxon>
        <taxon>Teleostei</taxon>
        <taxon>Neoteleostei</taxon>
        <taxon>Acanthomorphata</taxon>
        <taxon>Carangaria</taxon>
        <taxon>Pleuronectiformes</taxon>
        <taxon>Pleuronectoidei</taxon>
        <taxon>Pleuronectidae</taxon>
        <taxon>Pleuronectes</taxon>
    </lineage>
</organism>
<dbReference type="EMBL" id="CADEAL010004367">
    <property type="protein sequence ID" value="CAB1457969.1"/>
    <property type="molecule type" value="Genomic_DNA"/>
</dbReference>
<gene>
    <name evidence="6" type="ORF">PLEPLA_LOCUS45797</name>
</gene>
<evidence type="ECO:0000259" key="5">
    <source>
        <dbReference type="SMART" id="SM00199"/>
    </source>
</evidence>
<accession>A0A9N7VVW2</accession>
<dbReference type="GO" id="GO:0006955">
    <property type="term" value="P:immune response"/>
    <property type="evidence" value="ECO:0007669"/>
    <property type="project" value="InterPro"/>
</dbReference>
<feature type="chain" id="PRO_5040544699" description="C-C motif chemokine" evidence="4">
    <location>
        <begin position="23"/>
        <end position="100"/>
    </location>
</feature>
<feature type="domain" description="Chemokine interleukin-8-like" evidence="5">
    <location>
        <begin position="22"/>
        <end position="81"/>
    </location>
</feature>
<dbReference type="InterPro" id="IPR036048">
    <property type="entry name" value="Interleukin_8-like_sf"/>
</dbReference>
<dbReference type="SUPFAM" id="SSF54117">
    <property type="entry name" value="Interleukin 8-like chemokines"/>
    <property type="match status" value="1"/>
</dbReference>
<dbReference type="GO" id="GO:0008009">
    <property type="term" value="F:chemokine activity"/>
    <property type="evidence" value="ECO:0007669"/>
    <property type="project" value="InterPro"/>
</dbReference>
<name>A0A9N7VVW2_PLEPL</name>
<comment type="subcellular location">
    <subcellularLocation>
        <location evidence="4">Secreted</location>
    </subcellularLocation>
</comment>
<dbReference type="Pfam" id="PF00048">
    <property type="entry name" value="IL8"/>
    <property type="match status" value="1"/>
</dbReference>
<dbReference type="GO" id="GO:0005615">
    <property type="term" value="C:extracellular space"/>
    <property type="evidence" value="ECO:0007669"/>
    <property type="project" value="UniProtKB-KW"/>
</dbReference>
<reference evidence="6" key="1">
    <citation type="submission" date="2020-03" db="EMBL/GenBank/DDBJ databases">
        <authorList>
            <person name="Weist P."/>
        </authorList>
    </citation>
    <scope>NUCLEOTIDE SEQUENCE</scope>
</reference>
<feature type="signal peptide" evidence="4">
    <location>
        <begin position="1"/>
        <end position="22"/>
    </location>
</feature>
<dbReference type="AlphaFoldDB" id="A0A9N7VVW2"/>
<evidence type="ECO:0000313" key="7">
    <source>
        <dbReference type="Proteomes" id="UP001153269"/>
    </source>
</evidence>
<dbReference type="SMART" id="SM00199">
    <property type="entry name" value="SCY"/>
    <property type="match status" value="1"/>
</dbReference>
<keyword evidence="7" id="KW-1185">Reference proteome</keyword>